<dbReference type="InterPro" id="IPR035445">
    <property type="entry name" value="GYF-like_dom_sf"/>
</dbReference>
<feature type="compositionally biased region" description="Acidic residues" evidence="1">
    <location>
        <begin position="52"/>
        <end position="61"/>
    </location>
</feature>
<dbReference type="FunFam" id="3.30.1490.40:FF:000005">
    <property type="entry name" value="CD2 antigen cytoplasmic tail-binding protein 2"/>
    <property type="match status" value="1"/>
</dbReference>
<dbReference type="Pfam" id="PF02213">
    <property type="entry name" value="GYF"/>
    <property type="match status" value="1"/>
</dbReference>
<dbReference type="EMBL" id="OU895878">
    <property type="protein sequence ID" value="CAG9805750.1"/>
    <property type="molecule type" value="Genomic_DNA"/>
</dbReference>
<name>A0A9N9RYH4_9DIPT</name>
<evidence type="ECO:0000256" key="1">
    <source>
        <dbReference type="SAM" id="MobiDB-lite"/>
    </source>
</evidence>
<dbReference type="PANTHER" id="PTHR13138">
    <property type="entry name" value="PROTEIN LIN1"/>
    <property type="match status" value="1"/>
</dbReference>
<evidence type="ECO:0000313" key="4">
    <source>
        <dbReference type="Proteomes" id="UP001153620"/>
    </source>
</evidence>
<sequence length="360" mass="41861">MFVSDCLTLTNNNKQNSQKMSKRKLSDFEDEVEREKQFLEDIGQKHQHTLDSDESDNENEENPIHHMNPDDIEGEEAGDSFVIADEEIKFTPFNMKEELEEGHFDKEGHYHFKKGEAHLDNWLDDVDWVKVKKEAEYRKKYFPGDGEYSSDEEEIVPETKLDHLDSYKQIIAEMKPKESINSALQRLNNSRAKLTTAQRWKLKKQGIEDKSAETITKLTGIVNEILTKTGNMNVYELTYEQIKHKISEMESAKDAGPSKNADLDMYSDDFDVKEKSKITDKTVTFKVPASVIEPEEDKEAKLMWEYKLTQNENDKVLGPFSTEQMQMKADNGDFKESVFVRKVGEDRFYSSARIDFDLYL</sequence>
<dbReference type="InterPro" id="IPR039905">
    <property type="entry name" value="CD2BP2/Lin1"/>
</dbReference>
<protein>
    <recommendedName>
        <fullName evidence="2">GYF domain-containing protein</fullName>
    </recommendedName>
</protein>
<evidence type="ECO:0000259" key="2">
    <source>
        <dbReference type="PROSITE" id="PS50829"/>
    </source>
</evidence>
<feature type="region of interest" description="Disordered" evidence="1">
    <location>
        <begin position="1"/>
        <end position="74"/>
    </location>
</feature>
<evidence type="ECO:0000313" key="3">
    <source>
        <dbReference type="EMBL" id="CAG9805750.1"/>
    </source>
</evidence>
<dbReference type="SUPFAM" id="SSF55277">
    <property type="entry name" value="GYF domain"/>
    <property type="match status" value="1"/>
</dbReference>
<dbReference type="GO" id="GO:0005682">
    <property type="term" value="C:U5 snRNP"/>
    <property type="evidence" value="ECO:0007669"/>
    <property type="project" value="InterPro"/>
</dbReference>
<dbReference type="Proteomes" id="UP001153620">
    <property type="component" value="Chromosome 2"/>
</dbReference>
<reference evidence="3" key="2">
    <citation type="submission" date="2022-10" db="EMBL/GenBank/DDBJ databases">
        <authorList>
            <consortium name="ENA_rothamsted_submissions"/>
            <consortium name="culmorum"/>
            <person name="King R."/>
        </authorList>
    </citation>
    <scope>NUCLEOTIDE SEQUENCE</scope>
</reference>
<dbReference type="AlphaFoldDB" id="A0A9N9RYH4"/>
<dbReference type="Gene3D" id="3.30.1490.40">
    <property type="match status" value="1"/>
</dbReference>
<keyword evidence="4" id="KW-1185">Reference proteome</keyword>
<reference evidence="3" key="1">
    <citation type="submission" date="2022-01" db="EMBL/GenBank/DDBJ databases">
        <authorList>
            <person name="King R."/>
        </authorList>
    </citation>
    <scope>NUCLEOTIDE SEQUENCE</scope>
</reference>
<dbReference type="PANTHER" id="PTHR13138:SF3">
    <property type="entry name" value="CD2 ANTIGEN CYTOPLASMIC TAIL-BINDING PROTEIN 2"/>
    <property type="match status" value="1"/>
</dbReference>
<dbReference type="OrthoDB" id="331341at2759"/>
<proteinExistence type="predicted"/>
<accession>A0A9N9RYH4</accession>
<gene>
    <name evidence="3" type="ORF">CHIRRI_LOCUS8619</name>
</gene>
<organism evidence="3 4">
    <name type="scientific">Chironomus riparius</name>
    <dbReference type="NCBI Taxonomy" id="315576"/>
    <lineage>
        <taxon>Eukaryota</taxon>
        <taxon>Metazoa</taxon>
        <taxon>Ecdysozoa</taxon>
        <taxon>Arthropoda</taxon>
        <taxon>Hexapoda</taxon>
        <taxon>Insecta</taxon>
        <taxon>Pterygota</taxon>
        <taxon>Neoptera</taxon>
        <taxon>Endopterygota</taxon>
        <taxon>Diptera</taxon>
        <taxon>Nematocera</taxon>
        <taxon>Chironomoidea</taxon>
        <taxon>Chironomidae</taxon>
        <taxon>Chironominae</taxon>
        <taxon>Chironomus</taxon>
    </lineage>
</organism>
<feature type="compositionally biased region" description="Basic and acidic residues" evidence="1">
    <location>
        <begin position="33"/>
        <end position="51"/>
    </location>
</feature>
<dbReference type="InterPro" id="IPR003169">
    <property type="entry name" value="GYF"/>
</dbReference>
<feature type="domain" description="GYF" evidence="2">
    <location>
        <begin position="301"/>
        <end position="357"/>
    </location>
</feature>
<dbReference type="PROSITE" id="PS50829">
    <property type="entry name" value="GYF"/>
    <property type="match status" value="1"/>
</dbReference>